<name>A0A3N1XPP0_9FIRM</name>
<evidence type="ECO:0000313" key="1">
    <source>
        <dbReference type="EMBL" id="ROR28633.1"/>
    </source>
</evidence>
<dbReference type="AlphaFoldDB" id="A0A3N1XPP0"/>
<accession>A0A3N1XPP0</accession>
<dbReference type="EMBL" id="RJVG01000004">
    <property type="protein sequence ID" value="ROR28633.1"/>
    <property type="molecule type" value="Genomic_DNA"/>
</dbReference>
<comment type="caution">
    <text evidence="1">The sequence shown here is derived from an EMBL/GenBank/DDBJ whole genome shotgun (WGS) entry which is preliminary data.</text>
</comment>
<dbReference type="Proteomes" id="UP000273083">
    <property type="component" value="Unassembled WGS sequence"/>
</dbReference>
<sequence length="319" mass="37419">MKLKYDCMEYLKRQNEPWVEYGISKFLEQDENVAIEKKKRLLECDEVKKTVEIVEQWPEPPLVRHNDVNHPIHKAYLLLEMGLDRSDKVMQDLANKIFENQNEEGVFLSLLHVPEAYGGAKEPHMDWLMCDFPLLIHFLIALGYKEDERVKKGIQFLISKAEDNGWRCTGSVNKFHGPGRKTDYCPVGSLWSLQVFSLLPEYHNKEFVKNAIDSICNHWINTRERKIYMFGMGTDFKKLKYPNHWFDIIHVVQVLSKFEYARQQAAYNEMLSIILEKQNEDGSFIPESQYTSYKGWDFGQKKMSSPTLTLAIARLEVNI</sequence>
<proteinExistence type="predicted"/>
<dbReference type="InterPro" id="IPR008930">
    <property type="entry name" value="Terpenoid_cyclase/PrenylTrfase"/>
</dbReference>
<reference evidence="1 2" key="1">
    <citation type="submission" date="2018-11" db="EMBL/GenBank/DDBJ databases">
        <title>Genomic Encyclopedia of Type Strains, Phase IV (KMG-IV): sequencing the most valuable type-strain genomes for metagenomic binning, comparative biology and taxonomic classification.</title>
        <authorList>
            <person name="Goeker M."/>
        </authorList>
    </citation>
    <scope>NUCLEOTIDE SEQUENCE [LARGE SCALE GENOMIC DNA]</scope>
    <source>
        <strain evidence="1 2">DSM 26537</strain>
    </source>
</reference>
<gene>
    <name evidence="1" type="ORF">EDD66_104220</name>
</gene>
<keyword evidence="2" id="KW-1185">Reference proteome</keyword>
<dbReference type="RefSeq" id="WP_123609130.1">
    <property type="nucleotide sequence ID" value="NZ_RJVG01000004.1"/>
</dbReference>
<protein>
    <submittedName>
        <fullName evidence="1">Uncharacterized protein</fullName>
    </submittedName>
</protein>
<organism evidence="1 2">
    <name type="scientific">Mobilisporobacter senegalensis</name>
    <dbReference type="NCBI Taxonomy" id="1329262"/>
    <lineage>
        <taxon>Bacteria</taxon>
        <taxon>Bacillati</taxon>
        <taxon>Bacillota</taxon>
        <taxon>Clostridia</taxon>
        <taxon>Lachnospirales</taxon>
        <taxon>Lachnospiraceae</taxon>
        <taxon>Mobilisporobacter</taxon>
    </lineage>
</organism>
<dbReference type="SUPFAM" id="SSF48239">
    <property type="entry name" value="Terpenoid cyclases/Protein prenyltransferases"/>
    <property type="match status" value="1"/>
</dbReference>
<evidence type="ECO:0000313" key="2">
    <source>
        <dbReference type="Proteomes" id="UP000273083"/>
    </source>
</evidence>
<dbReference type="OrthoDB" id="9790865at2"/>